<dbReference type="GO" id="GO:0006629">
    <property type="term" value="P:lipid metabolic process"/>
    <property type="evidence" value="ECO:0007669"/>
    <property type="project" value="InterPro"/>
</dbReference>
<dbReference type="AlphaFoldDB" id="A0A8K0P8A6"/>
<feature type="chain" id="PRO_5035453031" description="Phosphatidylinositol-specific phospholipase C X domain-containing protein" evidence="2">
    <location>
        <begin position="19"/>
        <end position="522"/>
    </location>
</feature>
<evidence type="ECO:0000313" key="5">
    <source>
        <dbReference type="Proteomes" id="UP000792457"/>
    </source>
</evidence>
<evidence type="ECO:0000313" key="4">
    <source>
        <dbReference type="EMBL" id="KAG8235728.1"/>
    </source>
</evidence>
<feature type="region of interest" description="Disordered" evidence="1">
    <location>
        <begin position="118"/>
        <end position="167"/>
    </location>
</feature>
<organism evidence="4 5">
    <name type="scientific">Ladona fulva</name>
    <name type="common">Scarce chaser dragonfly</name>
    <name type="synonym">Libellula fulva</name>
    <dbReference type="NCBI Taxonomy" id="123851"/>
    <lineage>
        <taxon>Eukaryota</taxon>
        <taxon>Metazoa</taxon>
        <taxon>Ecdysozoa</taxon>
        <taxon>Arthropoda</taxon>
        <taxon>Hexapoda</taxon>
        <taxon>Insecta</taxon>
        <taxon>Pterygota</taxon>
        <taxon>Palaeoptera</taxon>
        <taxon>Odonata</taxon>
        <taxon>Epiprocta</taxon>
        <taxon>Anisoptera</taxon>
        <taxon>Libelluloidea</taxon>
        <taxon>Libellulidae</taxon>
        <taxon>Ladona</taxon>
    </lineage>
</organism>
<reference evidence="4" key="2">
    <citation type="submission" date="2017-10" db="EMBL/GenBank/DDBJ databases">
        <title>Ladona fulva Genome sequencing and assembly.</title>
        <authorList>
            <person name="Murali S."/>
            <person name="Richards S."/>
            <person name="Bandaranaike D."/>
            <person name="Bellair M."/>
            <person name="Blankenburg K."/>
            <person name="Chao H."/>
            <person name="Dinh H."/>
            <person name="Doddapaneni H."/>
            <person name="Dugan-Rocha S."/>
            <person name="Elkadiri S."/>
            <person name="Gnanaolivu R."/>
            <person name="Hernandez B."/>
            <person name="Skinner E."/>
            <person name="Javaid M."/>
            <person name="Lee S."/>
            <person name="Li M."/>
            <person name="Ming W."/>
            <person name="Munidasa M."/>
            <person name="Muniz J."/>
            <person name="Nguyen L."/>
            <person name="Hughes D."/>
            <person name="Osuji N."/>
            <person name="Pu L.-L."/>
            <person name="Puazo M."/>
            <person name="Qu C."/>
            <person name="Quiroz J."/>
            <person name="Raj R."/>
            <person name="Weissenberger G."/>
            <person name="Xin Y."/>
            <person name="Zou X."/>
            <person name="Han Y."/>
            <person name="Worley K."/>
            <person name="Muzny D."/>
            <person name="Gibbs R."/>
        </authorList>
    </citation>
    <scope>NUCLEOTIDE SEQUENCE</scope>
    <source>
        <strain evidence="4">Sampled in the wild</strain>
    </source>
</reference>
<feature type="domain" description="Phosphatidylinositol-specific phospholipase C X" evidence="3">
    <location>
        <begin position="207"/>
        <end position="375"/>
    </location>
</feature>
<dbReference type="InterPro" id="IPR000909">
    <property type="entry name" value="PLipase_C_PInositol-sp_X_dom"/>
</dbReference>
<feature type="compositionally biased region" description="Basic and acidic residues" evidence="1">
    <location>
        <begin position="151"/>
        <end position="167"/>
    </location>
</feature>
<dbReference type="SUPFAM" id="SSF51695">
    <property type="entry name" value="PLC-like phosphodiesterases"/>
    <property type="match status" value="1"/>
</dbReference>
<accession>A0A8K0P8A6</accession>
<dbReference type="OrthoDB" id="2015280at2759"/>
<evidence type="ECO:0000256" key="2">
    <source>
        <dbReference type="SAM" id="SignalP"/>
    </source>
</evidence>
<dbReference type="EMBL" id="KZ308942">
    <property type="protein sequence ID" value="KAG8235728.1"/>
    <property type="molecule type" value="Genomic_DNA"/>
</dbReference>
<evidence type="ECO:0000256" key="1">
    <source>
        <dbReference type="SAM" id="MobiDB-lite"/>
    </source>
</evidence>
<dbReference type="PANTHER" id="PTHR13593:SF103">
    <property type="entry name" value="RE10370P"/>
    <property type="match status" value="1"/>
</dbReference>
<keyword evidence="5" id="KW-1185">Reference proteome</keyword>
<dbReference type="InterPro" id="IPR017946">
    <property type="entry name" value="PLC-like_Pdiesterase_TIM-brl"/>
</dbReference>
<dbReference type="InterPro" id="IPR051057">
    <property type="entry name" value="PI-PLC_domain"/>
</dbReference>
<gene>
    <name evidence="4" type="ORF">J437_LFUL016363</name>
</gene>
<dbReference type="Proteomes" id="UP000792457">
    <property type="component" value="Unassembled WGS sequence"/>
</dbReference>
<name>A0A8K0P8A6_LADFU</name>
<dbReference type="Gene3D" id="3.20.20.190">
    <property type="entry name" value="Phosphatidylinositol (PI) phosphodiesterase"/>
    <property type="match status" value="1"/>
</dbReference>
<dbReference type="SMART" id="SM00148">
    <property type="entry name" value="PLCXc"/>
    <property type="match status" value="1"/>
</dbReference>
<dbReference type="PANTHER" id="PTHR13593">
    <property type="match status" value="1"/>
</dbReference>
<protein>
    <recommendedName>
        <fullName evidence="3">Phosphatidylinositol-specific phospholipase C X domain-containing protein</fullName>
    </recommendedName>
</protein>
<sequence>MAKLSIIIILMLPTFSLQSPYIPPEIQRCSRAFLTVSSLWRPQSYSNRFEAETEVELNWETNCDESNYIDSVALFREHPGNKGAVSLIHLPTKQYPGYFRTNITLGNTTLPGGWQLEEEEEKDLHKDQNKKSDEDSEFSIEEDEESEAEKEEQLKVRRENRRDDDSPVKGDHCLPFWIAAYRNKTLTYIDCLKIRPTWIWDHRADLGDMSLRSLFIPGTHNSGCYKKLTGLNNQSARRNSFASRFLLTQDLDIYAQLVYGIRYLDIRVGYYPSTPEQFWVNHDVSRLVPLRHVLQSVKQFLKRSPDPLILDFHRFPVGFTERRRGRRKQHKGVSPAHRLLVDLLWNELGEFSPADASMPLNTLWKSGRRLLVSYADKASREEFPWLRGEIGNVADKSKETIWTHRPSVIVIQEWGNVQNSSQLYEFLSRTIERRKKLWGPSMKSGNGDLWAAMAELTPTPMDVVFSRPGSGLRRMAHDVNRNVTRWFRDLWWQSANIVATDFFRGTNIVDVAVEANLRRSHI</sequence>
<keyword evidence="2" id="KW-0732">Signal</keyword>
<proteinExistence type="predicted"/>
<feature type="compositionally biased region" description="Basic and acidic residues" evidence="1">
    <location>
        <begin position="122"/>
        <end position="133"/>
    </location>
</feature>
<dbReference type="GO" id="GO:0008081">
    <property type="term" value="F:phosphoric diester hydrolase activity"/>
    <property type="evidence" value="ECO:0007669"/>
    <property type="project" value="InterPro"/>
</dbReference>
<dbReference type="PROSITE" id="PS50007">
    <property type="entry name" value="PIPLC_X_DOMAIN"/>
    <property type="match status" value="1"/>
</dbReference>
<feature type="signal peptide" evidence="2">
    <location>
        <begin position="1"/>
        <end position="18"/>
    </location>
</feature>
<feature type="compositionally biased region" description="Acidic residues" evidence="1">
    <location>
        <begin position="134"/>
        <end position="150"/>
    </location>
</feature>
<evidence type="ECO:0000259" key="3">
    <source>
        <dbReference type="SMART" id="SM00148"/>
    </source>
</evidence>
<comment type="caution">
    <text evidence="4">The sequence shown here is derived from an EMBL/GenBank/DDBJ whole genome shotgun (WGS) entry which is preliminary data.</text>
</comment>
<reference evidence="4" key="1">
    <citation type="submission" date="2013-04" db="EMBL/GenBank/DDBJ databases">
        <authorList>
            <person name="Qu J."/>
            <person name="Murali S.C."/>
            <person name="Bandaranaike D."/>
            <person name="Bellair M."/>
            <person name="Blankenburg K."/>
            <person name="Chao H."/>
            <person name="Dinh H."/>
            <person name="Doddapaneni H."/>
            <person name="Downs B."/>
            <person name="Dugan-Rocha S."/>
            <person name="Elkadiri S."/>
            <person name="Gnanaolivu R.D."/>
            <person name="Hernandez B."/>
            <person name="Javaid M."/>
            <person name="Jayaseelan J.C."/>
            <person name="Lee S."/>
            <person name="Li M."/>
            <person name="Ming W."/>
            <person name="Munidasa M."/>
            <person name="Muniz J."/>
            <person name="Nguyen L."/>
            <person name="Ongeri F."/>
            <person name="Osuji N."/>
            <person name="Pu L.-L."/>
            <person name="Puazo M."/>
            <person name="Qu C."/>
            <person name="Quiroz J."/>
            <person name="Raj R."/>
            <person name="Weissenberger G."/>
            <person name="Xin Y."/>
            <person name="Zou X."/>
            <person name="Han Y."/>
            <person name="Richards S."/>
            <person name="Worley K."/>
            <person name="Muzny D."/>
            <person name="Gibbs R."/>
        </authorList>
    </citation>
    <scope>NUCLEOTIDE SEQUENCE</scope>
    <source>
        <strain evidence="4">Sampled in the wild</strain>
    </source>
</reference>